<dbReference type="SUPFAM" id="SSF54277">
    <property type="entry name" value="CAD &amp; PB1 domains"/>
    <property type="match status" value="1"/>
</dbReference>
<sequence>MEQTQPQQQPLAPPQLAATDSVNSSPRSHTTDSYGNDSFQLTSKLRLMCSFGGHIVPRPHDKSLCYIGGDTRIVVVDRQSSLSDLIHRLSKTLLNNTSNFTLKYQIPNEDLDSLISVTTDEDLENMIDEYDRLSRNSGAGKSGRLRLFLFPAKPESVTSIGSLLDNSAKSEDWFMNALNGTSTGQMSDSNSVNCLLGLDEAVEANNNNNGNNNENLIKLTGNVVSKSHQDVHSVPDSPMLDTTSSFGSASSTPSLANLPPIRVHVVEDHRKVAGIEEQFVQPVVAVVPPVVVGDYSNRIVSDDERSERSERSDQGGVSMAYRKQLLQQQAQSVISSKQAVAAAAASGGCFDLASPDSVSRLDIDDRLSVAAVLNIKCPKRMWLFSDITTGESTACNWIVLGGGFSCIFVGAVNCRCILPLRLSEPLPPVPFSFYPKIAVNLLSPYFTQSHHPAMDHQYPVYYVPAGQPQAYNMPIQQQGFSEASITTQSSGPQTPPATAAYNATRNAPVPKTEVAAGVYRTETTSTPFVQVPASQHQQQYAGFPQLNHPSQSNAPALATPANYAYQFADPAQAHMYYTQAMAPKLAAQYQNATSNAPESAASLPSDSNKQQARTS</sequence>
<organism evidence="3">
    <name type="scientific">Daucus carota subsp. sativus</name>
    <name type="common">Carrot</name>
    <dbReference type="NCBI Taxonomy" id="79200"/>
    <lineage>
        <taxon>Eukaryota</taxon>
        <taxon>Viridiplantae</taxon>
        <taxon>Streptophyta</taxon>
        <taxon>Embryophyta</taxon>
        <taxon>Tracheophyta</taxon>
        <taxon>Spermatophyta</taxon>
        <taxon>Magnoliopsida</taxon>
        <taxon>eudicotyledons</taxon>
        <taxon>Gunneridae</taxon>
        <taxon>Pentapetalae</taxon>
        <taxon>asterids</taxon>
        <taxon>campanulids</taxon>
        <taxon>Apiales</taxon>
        <taxon>Apiaceae</taxon>
        <taxon>Apioideae</taxon>
        <taxon>Scandiceae</taxon>
        <taxon>Daucinae</taxon>
        <taxon>Daucus</taxon>
        <taxon>Daucus sect. Daucus</taxon>
    </lineage>
</organism>
<dbReference type="EMBL" id="LNRQ01000002">
    <property type="protein sequence ID" value="KZN06430.1"/>
    <property type="molecule type" value="Genomic_DNA"/>
</dbReference>
<protein>
    <recommendedName>
        <fullName evidence="2">PB1 domain-containing protein</fullName>
    </recommendedName>
</protein>
<dbReference type="Gene3D" id="3.10.20.90">
    <property type="entry name" value="Phosphatidylinositol 3-kinase Catalytic Subunit, Chain A, domain 1"/>
    <property type="match status" value="1"/>
</dbReference>
<dbReference type="InterPro" id="IPR053198">
    <property type="entry name" value="Gynoecium_Dev_Regulator"/>
</dbReference>
<dbReference type="AlphaFoldDB" id="A0A166EDR8"/>
<dbReference type="InterPro" id="IPR053793">
    <property type="entry name" value="PB1-like"/>
</dbReference>
<dbReference type="STRING" id="79200.A0A166EDR8"/>
<feature type="region of interest" description="Disordered" evidence="1">
    <location>
        <begin position="482"/>
        <end position="506"/>
    </location>
</feature>
<dbReference type="PANTHER" id="PTHR31066">
    <property type="entry name" value="OS05G0427100 PROTEIN-RELATED"/>
    <property type="match status" value="1"/>
</dbReference>
<dbReference type="PROSITE" id="PS51745">
    <property type="entry name" value="PB1"/>
    <property type="match status" value="1"/>
</dbReference>
<gene>
    <name evidence="3" type="ORF">DCAR_007267</name>
</gene>
<accession>A0A166EDR8</accession>
<dbReference type="CDD" id="cd06410">
    <property type="entry name" value="PB1_UP2"/>
    <property type="match status" value="1"/>
</dbReference>
<name>A0A166EDR8_DAUCS</name>
<dbReference type="FunFam" id="3.10.20.90:FF:000058">
    <property type="entry name" value="Octicosapeptide/phox/Bem1p domain kinase superfamily protein"/>
    <property type="match status" value="1"/>
</dbReference>
<dbReference type="OMA" id="AQMVHQI"/>
<feature type="compositionally biased region" description="Low complexity" evidence="1">
    <location>
        <begin position="1"/>
        <end position="19"/>
    </location>
</feature>
<dbReference type="InterPro" id="IPR000270">
    <property type="entry name" value="PB1_dom"/>
</dbReference>
<feature type="compositionally biased region" description="Polar residues" evidence="1">
    <location>
        <begin position="482"/>
        <end position="492"/>
    </location>
</feature>
<evidence type="ECO:0000256" key="1">
    <source>
        <dbReference type="SAM" id="MobiDB-lite"/>
    </source>
</evidence>
<dbReference type="Gramene" id="KZN06430">
    <property type="protein sequence ID" value="KZN06430"/>
    <property type="gene ID" value="DCAR_007267"/>
</dbReference>
<evidence type="ECO:0000313" key="3">
    <source>
        <dbReference type="EMBL" id="KZN06430.1"/>
    </source>
</evidence>
<feature type="region of interest" description="Disordered" evidence="1">
    <location>
        <begin position="589"/>
        <end position="615"/>
    </location>
</feature>
<reference evidence="3" key="1">
    <citation type="journal article" date="2016" name="Nat. Genet.">
        <title>A high-quality carrot genome assembly provides new insights into carotenoid accumulation and asterid genome evolution.</title>
        <authorList>
            <person name="Iorizzo M."/>
            <person name="Ellison S."/>
            <person name="Senalik D."/>
            <person name="Zeng P."/>
            <person name="Satapoomin P."/>
            <person name="Huang J."/>
            <person name="Bowman M."/>
            <person name="Iovene M."/>
            <person name="Sanseverino W."/>
            <person name="Cavagnaro P."/>
            <person name="Yildiz M."/>
            <person name="Macko-Podgorni A."/>
            <person name="Moranska E."/>
            <person name="Grzebelus E."/>
            <person name="Grzebelus D."/>
            <person name="Ashrafi H."/>
            <person name="Zheng Z."/>
            <person name="Cheng S."/>
            <person name="Spooner D."/>
            <person name="Van Deynze A."/>
            <person name="Simon P."/>
        </authorList>
    </citation>
    <scope>NUCLEOTIDE SEQUENCE [LARGE SCALE GENOMIC DNA]</scope>
    <source>
        <tissue evidence="3">Leaf</tissue>
    </source>
</reference>
<feature type="region of interest" description="Disordered" evidence="1">
    <location>
        <begin position="1"/>
        <end position="36"/>
    </location>
</feature>
<feature type="compositionally biased region" description="Polar residues" evidence="1">
    <location>
        <begin position="20"/>
        <end position="36"/>
    </location>
</feature>
<evidence type="ECO:0000259" key="2">
    <source>
        <dbReference type="PROSITE" id="PS51745"/>
    </source>
</evidence>
<dbReference type="PANTHER" id="PTHR31066:SF27">
    <property type="entry name" value="EXPRESSED PROTEIN"/>
    <property type="match status" value="1"/>
</dbReference>
<comment type="caution">
    <text evidence="3">The sequence shown here is derived from an EMBL/GenBank/DDBJ whole genome shotgun (WGS) entry which is preliminary data.</text>
</comment>
<proteinExistence type="predicted"/>
<dbReference type="Pfam" id="PF00564">
    <property type="entry name" value="PB1"/>
    <property type="match status" value="1"/>
</dbReference>
<feature type="domain" description="PB1" evidence="2">
    <location>
        <begin position="44"/>
        <end position="152"/>
    </location>
</feature>
<dbReference type="SMART" id="SM00666">
    <property type="entry name" value="PB1"/>
    <property type="match status" value="1"/>
</dbReference>